<dbReference type="PANTHER" id="PTHR10302">
    <property type="entry name" value="SINGLE-STRANDED DNA-BINDING PROTEIN"/>
    <property type="match status" value="1"/>
</dbReference>
<protein>
    <recommendedName>
        <fullName evidence="6">Nucleic acid-binding protein</fullName>
    </recommendedName>
</protein>
<dbReference type="AlphaFoldDB" id="A0A0W0FKW2"/>
<dbReference type="InterPro" id="IPR011344">
    <property type="entry name" value="ssDNA-bd"/>
</dbReference>
<gene>
    <name evidence="4" type="ORF">WG66_10444</name>
</gene>
<dbReference type="InterPro" id="IPR000424">
    <property type="entry name" value="Primosome_PriB/ssb"/>
</dbReference>
<dbReference type="EMBL" id="LATX01001871">
    <property type="protein sequence ID" value="KTB36988.1"/>
    <property type="molecule type" value="Genomic_DNA"/>
</dbReference>
<dbReference type="PROSITE" id="PS50935">
    <property type="entry name" value="SSB"/>
    <property type="match status" value="1"/>
</dbReference>
<proteinExistence type="predicted"/>
<reference evidence="4 5" key="1">
    <citation type="submission" date="2015-12" db="EMBL/GenBank/DDBJ databases">
        <title>Draft genome sequence of Moniliophthora roreri, the causal agent of frosty pod rot of cacao.</title>
        <authorList>
            <person name="Aime M.C."/>
            <person name="Diaz-Valderrama J.R."/>
            <person name="Kijpornyongpan T."/>
            <person name="Phillips-Mora W."/>
        </authorList>
    </citation>
    <scope>NUCLEOTIDE SEQUENCE [LARGE SCALE GENOMIC DNA]</scope>
    <source>
        <strain evidence="4 5">MCA 2952</strain>
    </source>
</reference>
<dbReference type="InterPro" id="IPR012340">
    <property type="entry name" value="NA-bd_OB-fold"/>
</dbReference>
<evidence type="ECO:0000256" key="1">
    <source>
        <dbReference type="ARBA" id="ARBA00023125"/>
    </source>
</evidence>
<evidence type="ECO:0008006" key="6">
    <source>
        <dbReference type="Google" id="ProtNLM"/>
    </source>
</evidence>
<dbReference type="CDD" id="cd04496">
    <property type="entry name" value="SSB_OBF"/>
    <property type="match status" value="1"/>
</dbReference>
<dbReference type="GO" id="GO:0042645">
    <property type="term" value="C:mitochondrial nucleoid"/>
    <property type="evidence" value="ECO:0007669"/>
    <property type="project" value="TreeGrafter"/>
</dbReference>
<organism evidence="4 5">
    <name type="scientific">Moniliophthora roreri</name>
    <name type="common">Frosty pod rot fungus</name>
    <name type="synonym">Monilia roreri</name>
    <dbReference type="NCBI Taxonomy" id="221103"/>
    <lineage>
        <taxon>Eukaryota</taxon>
        <taxon>Fungi</taxon>
        <taxon>Dikarya</taxon>
        <taxon>Basidiomycota</taxon>
        <taxon>Agaricomycotina</taxon>
        <taxon>Agaricomycetes</taxon>
        <taxon>Agaricomycetidae</taxon>
        <taxon>Agaricales</taxon>
        <taxon>Marasmiineae</taxon>
        <taxon>Marasmiaceae</taxon>
        <taxon>Moniliophthora</taxon>
    </lineage>
</organism>
<dbReference type="Pfam" id="PF00436">
    <property type="entry name" value="SSB"/>
    <property type="match status" value="1"/>
</dbReference>
<evidence type="ECO:0000313" key="4">
    <source>
        <dbReference type="EMBL" id="KTB36988.1"/>
    </source>
</evidence>
<evidence type="ECO:0000256" key="3">
    <source>
        <dbReference type="SAM" id="MobiDB-lite"/>
    </source>
</evidence>
<evidence type="ECO:0000256" key="2">
    <source>
        <dbReference type="PROSITE-ProRule" id="PRU00252"/>
    </source>
</evidence>
<dbReference type="GO" id="GO:0006264">
    <property type="term" value="P:mitochondrial DNA replication"/>
    <property type="evidence" value="ECO:0007669"/>
    <property type="project" value="TreeGrafter"/>
</dbReference>
<accession>A0A0W0FKW2</accession>
<dbReference type="GO" id="GO:0003697">
    <property type="term" value="F:single-stranded DNA binding"/>
    <property type="evidence" value="ECO:0007669"/>
    <property type="project" value="InterPro"/>
</dbReference>
<keyword evidence="1 2" id="KW-0238">DNA-binding</keyword>
<dbReference type="PANTHER" id="PTHR10302:SF0">
    <property type="entry name" value="SINGLE-STRANDED DNA-BINDING PROTEIN, MITOCHONDRIAL"/>
    <property type="match status" value="1"/>
</dbReference>
<feature type="region of interest" description="Disordered" evidence="3">
    <location>
        <begin position="111"/>
        <end position="131"/>
    </location>
</feature>
<comment type="caution">
    <text evidence="4">The sequence shown here is derived from an EMBL/GenBank/DDBJ whole genome shotgun (WGS) entry which is preliminary data.</text>
</comment>
<dbReference type="Proteomes" id="UP000054988">
    <property type="component" value="Unassembled WGS sequence"/>
</dbReference>
<name>A0A0W0FKW2_MONRR</name>
<dbReference type="Gene3D" id="2.40.50.140">
    <property type="entry name" value="Nucleic acid-binding proteins"/>
    <property type="match status" value="1"/>
</dbReference>
<evidence type="ECO:0000313" key="5">
    <source>
        <dbReference type="Proteomes" id="UP000054988"/>
    </source>
</evidence>
<dbReference type="eggNOG" id="ENOG502S0M8">
    <property type="taxonomic scope" value="Eukaryota"/>
</dbReference>
<sequence length="148" mass="16600">MFSAIRTAASSRAATRAFSTSTRTLDVAKLTLIGRLGREPEVKKTKNDMEFVTYTVATNSYPPASADENSERPAPRTSWHRVLSFSEGSNRYLKTLKKGSLVYVEAAYELREPDQDADPSTPQGQRQIFLKHESIRVLSTPKFEEESP</sequence>
<dbReference type="SUPFAM" id="SSF50249">
    <property type="entry name" value="Nucleic acid-binding proteins"/>
    <property type="match status" value="1"/>
</dbReference>